<organism evidence="2 3">
    <name type="scientific">Tumebacillus flagellatus</name>
    <dbReference type="NCBI Taxonomy" id="1157490"/>
    <lineage>
        <taxon>Bacteria</taxon>
        <taxon>Bacillati</taxon>
        <taxon>Bacillota</taxon>
        <taxon>Bacilli</taxon>
        <taxon>Bacillales</taxon>
        <taxon>Alicyclobacillaceae</taxon>
        <taxon>Tumebacillus</taxon>
    </lineage>
</organism>
<dbReference type="AlphaFoldDB" id="A0A074LIL6"/>
<name>A0A074LIL6_9BACL</name>
<sequence>MQRYVLEPVLFAIFVELLYPSEPVEYLIPYSTVMELYELLESDQIVTDPLQNELVKQNVRGLIEFFEQPLVKKKMEKILRVPWTKSSPILFSEHVTFTVVFSIDNAEYGETFDPVETELLLLARREGVPIISDQLEFEQRVVSSKAPVTVVDVADFGFLIEDAPELDGLGGGFDSEALPDAEPLRIAEEPVQSYEAEEGAAAQSAPPEKKKENSLLPYILGGLLVILAGSLLSLLWR</sequence>
<evidence type="ECO:0000313" key="3">
    <source>
        <dbReference type="Proteomes" id="UP000027931"/>
    </source>
</evidence>
<feature type="transmembrane region" description="Helical" evidence="1">
    <location>
        <begin position="215"/>
        <end position="236"/>
    </location>
</feature>
<keyword evidence="3" id="KW-1185">Reference proteome</keyword>
<dbReference type="EMBL" id="JMIR01000028">
    <property type="protein sequence ID" value="KEO82051.1"/>
    <property type="molecule type" value="Genomic_DNA"/>
</dbReference>
<keyword evidence="1" id="KW-0472">Membrane</keyword>
<accession>A0A074LIL6</accession>
<reference evidence="2 3" key="1">
    <citation type="journal article" date="2013" name="Int. J. Syst. Evol. Microbiol.">
        <title>Tumebacillus flagellatus sp. nov., an alpha-amylase/pullulanase-producing bacterium isolated from cassava wastewater.</title>
        <authorList>
            <person name="Wang Q."/>
            <person name="Xie N."/>
            <person name="Qin Y."/>
            <person name="Shen N."/>
            <person name="Zhu J."/>
            <person name="Mi H."/>
            <person name="Huang R."/>
        </authorList>
    </citation>
    <scope>NUCLEOTIDE SEQUENCE [LARGE SCALE GENOMIC DNA]</scope>
    <source>
        <strain evidence="2 3">GST4</strain>
    </source>
</reference>
<evidence type="ECO:0000256" key="1">
    <source>
        <dbReference type="SAM" id="Phobius"/>
    </source>
</evidence>
<dbReference type="STRING" id="1157490.EL26_17225"/>
<protein>
    <submittedName>
        <fullName evidence="2">Uncharacterized protein</fullName>
    </submittedName>
</protein>
<gene>
    <name evidence="2" type="ORF">EL26_17225</name>
</gene>
<dbReference type="Proteomes" id="UP000027931">
    <property type="component" value="Unassembled WGS sequence"/>
</dbReference>
<evidence type="ECO:0000313" key="2">
    <source>
        <dbReference type="EMBL" id="KEO82051.1"/>
    </source>
</evidence>
<keyword evidence="1" id="KW-1133">Transmembrane helix</keyword>
<proteinExistence type="predicted"/>
<keyword evidence="1" id="KW-0812">Transmembrane</keyword>
<dbReference type="RefSeq" id="WP_193789839.1">
    <property type="nucleotide sequence ID" value="NZ_JMIR01000028.1"/>
</dbReference>
<dbReference type="eggNOG" id="ENOG50310SJ">
    <property type="taxonomic scope" value="Bacteria"/>
</dbReference>
<comment type="caution">
    <text evidence="2">The sequence shown here is derived from an EMBL/GenBank/DDBJ whole genome shotgun (WGS) entry which is preliminary data.</text>
</comment>